<comment type="caution">
    <text evidence="2">The sequence shown here is derived from an EMBL/GenBank/DDBJ whole genome shotgun (WGS) entry which is preliminary data.</text>
</comment>
<evidence type="ECO:0000313" key="2">
    <source>
        <dbReference type="EMBL" id="KAJ7189943.1"/>
    </source>
</evidence>
<keyword evidence="3" id="KW-1185">Reference proteome</keyword>
<organism evidence="2 3">
    <name type="scientific">Mycena pura</name>
    <dbReference type="NCBI Taxonomy" id="153505"/>
    <lineage>
        <taxon>Eukaryota</taxon>
        <taxon>Fungi</taxon>
        <taxon>Dikarya</taxon>
        <taxon>Basidiomycota</taxon>
        <taxon>Agaricomycotina</taxon>
        <taxon>Agaricomycetes</taxon>
        <taxon>Agaricomycetidae</taxon>
        <taxon>Agaricales</taxon>
        <taxon>Marasmiineae</taxon>
        <taxon>Mycenaceae</taxon>
        <taxon>Mycena</taxon>
    </lineage>
</organism>
<feature type="region of interest" description="Disordered" evidence="1">
    <location>
        <begin position="50"/>
        <end position="88"/>
    </location>
</feature>
<sequence>MEHPAQMTQSRNGAEVWEDWDARDIPNSDKYITHFEYLKGKMDGTELRVQRSVQSGSGSNRLSEPDLASTSQESVSDGGASEWKTHGSPEGRLISAIEAAQTLVSAVHGTVEVGENECKDKRLKCQHILIKLVVLPHSYGLVWVLAPPGSTNPRPMSTDIGQLPVGRLGRGPSANLGRRPTTSANISSTPQMSHNITIPKEIFQKPTRTQVPSELNSWVPVTGDARA</sequence>
<evidence type="ECO:0000313" key="3">
    <source>
        <dbReference type="Proteomes" id="UP001219525"/>
    </source>
</evidence>
<protein>
    <submittedName>
        <fullName evidence="2">Uncharacterized protein</fullName>
    </submittedName>
</protein>
<feature type="region of interest" description="Disordered" evidence="1">
    <location>
        <begin position="207"/>
        <end position="227"/>
    </location>
</feature>
<name>A0AAD6XXS9_9AGAR</name>
<accession>A0AAD6XXS9</accession>
<feature type="region of interest" description="Disordered" evidence="1">
    <location>
        <begin position="159"/>
        <end position="191"/>
    </location>
</feature>
<feature type="compositionally biased region" description="Polar residues" evidence="1">
    <location>
        <begin position="1"/>
        <end position="12"/>
    </location>
</feature>
<proteinExistence type="predicted"/>
<feature type="compositionally biased region" description="Polar residues" evidence="1">
    <location>
        <begin position="51"/>
        <end position="75"/>
    </location>
</feature>
<dbReference type="EMBL" id="JARJCW010000161">
    <property type="protein sequence ID" value="KAJ7189943.1"/>
    <property type="molecule type" value="Genomic_DNA"/>
</dbReference>
<gene>
    <name evidence="2" type="ORF">GGX14DRAFT_408395</name>
</gene>
<dbReference type="Proteomes" id="UP001219525">
    <property type="component" value="Unassembled WGS sequence"/>
</dbReference>
<feature type="compositionally biased region" description="Polar residues" evidence="1">
    <location>
        <begin position="180"/>
        <end position="191"/>
    </location>
</feature>
<evidence type="ECO:0000256" key="1">
    <source>
        <dbReference type="SAM" id="MobiDB-lite"/>
    </source>
</evidence>
<feature type="compositionally biased region" description="Polar residues" evidence="1">
    <location>
        <begin position="207"/>
        <end position="216"/>
    </location>
</feature>
<feature type="region of interest" description="Disordered" evidence="1">
    <location>
        <begin position="1"/>
        <end position="23"/>
    </location>
</feature>
<reference evidence="2" key="1">
    <citation type="submission" date="2023-03" db="EMBL/GenBank/DDBJ databases">
        <title>Massive genome expansion in bonnet fungi (Mycena s.s.) driven by repeated elements and novel gene families across ecological guilds.</title>
        <authorList>
            <consortium name="Lawrence Berkeley National Laboratory"/>
            <person name="Harder C.B."/>
            <person name="Miyauchi S."/>
            <person name="Viragh M."/>
            <person name="Kuo A."/>
            <person name="Thoen E."/>
            <person name="Andreopoulos B."/>
            <person name="Lu D."/>
            <person name="Skrede I."/>
            <person name="Drula E."/>
            <person name="Henrissat B."/>
            <person name="Morin E."/>
            <person name="Kohler A."/>
            <person name="Barry K."/>
            <person name="LaButti K."/>
            <person name="Morin E."/>
            <person name="Salamov A."/>
            <person name="Lipzen A."/>
            <person name="Mereny Z."/>
            <person name="Hegedus B."/>
            <person name="Baldrian P."/>
            <person name="Stursova M."/>
            <person name="Weitz H."/>
            <person name="Taylor A."/>
            <person name="Grigoriev I.V."/>
            <person name="Nagy L.G."/>
            <person name="Martin F."/>
            <person name="Kauserud H."/>
        </authorList>
    </citation>
    <scope>NUCLEOTIDE SEQUENCE</scope>
    <source>
        <strain evidence="2">9144</strain>
    </source>
</reference>
<dbReference type="AlphaFoldDB" id="A0AAD6XXS9"/>